<proteinExistence type="predicted"/>
<dbReference type="Proteomes" id="UP000220629">
    <property type="component" value="Unassembled WGS sequence"/>
</dbReference>
<name>A0A2A7SBD8_BURGA</name>
<dbReference type="Pfam" id="PF12395">
    <property type="entry name" value="DUF3658"/>
    <property type="match status" value="1"/>
</dbReference>
<dbReference type="RefSeq" id="WP_098153307.1">
    <property type="nucleotide sequence ID" value="NZ_JAYNCN010000048.1"/>
</dbReference>
<gene>
    <name evidence="2" type="ORF">CRM94_16515</name>
</gene>
<evidence type="ECO:0000313" key="3">
    <source>
        <dbReference type="Proteomes" id="UP000220629"/>
    </source>
</evidence>
<dbReference type="EMBL" id="PDDY01000002">
    <property type="protein sequence ID" value="PEH40605.1"/>
    <property type="molecule type" value="Genomic_DNA"/>
</dbReference>
<reference evidence="3" key="1">
    <citation type="submission" date="2017-09" db="EMBL/GenBank/DDBJ databases">
        <title>FDA dAtabase for Regulatory Grade micrObial Sequences (FDA-ARGOS): Supporting development and validation of Infectious Disease Dx tests.</title>
        <authorList>
            <person name="Minogue T."/>
            <person name="Wolcott M."/>
            <person name="Wasieloski L."/>
            <person name="Aguilar W."/>
            <person name="Moore D."/>
            <person name="Tallon L."/>
            <person name="Sadzewicz L."/>
            <person name="Ott S."/>
            <person name="Zhao X."/>
            <person name="Nagaraj S."/>
            <person name="Vavikolanu K."/>
            <person name="Aluvathingal J."/>
            <person name="Nadendla S."/>
            <person name="Sichtig H."/>
        </authorList>
    </citation>
    <scope>NUCLEOTIDE SEQUENCE [LARGE SCALE GENOMIC DNA]</scope>
    <source>
        <strain evidence="3">FDAARGOS_390</strain>
    </source>
</reference>
<accession>A0A2A7SBD8</accession>
<evidence type="ECO:0000259" key="1">
    <source>
        <dbReference type="Pfam" id="PF12395"/>
    </source>
</evidence>
<sequence length="255" mass="28172">MTAIVDNLTKSGPAGKVVHVTFNSVVAAHVASFGGNVLLFPDNLSIGPISGTQEERTQWLLSFFGETPPSQVELSVFFQSISEPDIKIIFWCDVSSAIEYSNFLGCIAHTGFGEAYIVRPGKLRQKEVDVELAFQNLFNDRERLSEETLDDLRGKWENLKSGQGVFRVFSSDGSLVSVGCDTYDQIILSKMPDNWERVSSIVVHTISDPVVRALGRGLTDLVIAARIKNFVRRGLVECQFDIEGSVLGNSIRRVK</sequence>
<protein>
    <recommendedName>
        <fullName evidence="1">DUF3658 domain-containing protein</fullName>
    </recommendedName>
</protein>
<organism evidence="2 3">
    <name type="scientific">Burkholderia gladioli</name>
    <name type="common">Pseudomonas marginata</name>
    <name type="synonym">Phytomonas marginata</name>
    <dbReference type="NCBI Taxonomy" id="28095"/>
    <lineage>
        <taxon>Bacteria</taxon>
        <taxon>Pseudomonadati</taxon>
        <taxon>Pseudomonadota</taxon>
        <taxon>Betaproteobacteria</taxon>
        <taxon>Burkholderiales</taxon>
        <taxon>Burkholderiaceae</taxon>
        <taxon>Burkholderia</taxon>
    </lineage>
</organism>
<feature type="domain" description="DUF3658" evidence="1">
    <location>
        <begin position="140"/>
        <end position="239"/>
    </location>
</feature>
<dbReference type="AlphaFoldDB" id="A0A2A7SBD8"/>
<comment type="caution">
    <text evidence="2">The sequence shown here is derived from an EMBL/GenBank/DDBJ whole genome shotgun (WGS) entry which is preliminary data.</text>
</comment>
<evidence type="ECO:0000313" key="2">
    <source>
        <dbReference type="EMBL" id="PEH40605.1"/>
    </source>
</evidence>
<dbReference type="InterPro" id="IPR022123">
    <property type="entry name" value="DUF3658"/>
</dbReference>